<dbReference type="SUPFAM" id="SSF48264">
    <property type="entry name" value="Cytochrome P450"/>
    <property type="match status" value="1"/>
</dbReference>
<organism evidence="2 3">
    <name type="scientific">Alterirhizorhabdus solaris</name>
    <dbReference type="NCBI Taxonomy" id="2529389"/>
    <lineage>
        <taxon>Bacteria</taxon>
        <taxon>Pseudomonadati</taxon>
        <taxon>Pseudomonadota</taxon>
        <taxon>Alphaproteobacteria</taxon>
        <taxon>Sphingomonadales</taxon>
        <taxon>Rhizorhabdaceae</taxon>
        <taxon>Alterirhizorhabdus</taxon>
    </lineage>
</organism>
<sequence>MPFLDALDALPPADPARTGLFYEWLRRDWRALFGELRAHRPVLPLPPFTVVSRWADVVDILSRNETFRVPYAPHMDQSVGPFMLARDGAVENWRDKSVMRAVLRWEDVPAIRALAAKVAADALAAAPPPTVDVVATVSRLVPLRVVQQAFGFPGPDDAHMLRWSWATQADMFHNPANDPRLLAACNTAGQEMRAWVRTFLATREPWQTAQGGDSVSRLLRMTANGLSGLDAEQVVSNICGLLVGAIETTSQAIVNATEQILLRPDITARAIAAAGEKDDAAFDAIVWEALRFNPMTTFVARVVAEPAVIAPGSPHETAVAPGSVIAVGIGSAMFDPGVFPDPDAFRARRRTAYLHTGFGPHECLGQFVAYAIIPETIRQILLLPGIALLEGDASRIDEGGGPFAEHFVVAHGA</sequence>
<accession>A0A558R562</accession>
<dbReference type="Proteomes" id="UP000318681">
    <property type="component" value="Unassembled WGS sequence"/>
</dbReference>
<evidence type="ECO:0000313" key="2">
    <source>
        <dbReference type="EMBL" id="TVV74516.1"/>
    </source>
</evidence>
<dbReference type="CDD" id="cd20612">
    <property type="entry name" value="CYP_LDS-like_C"/>
    <property type="match status" value="1"/>
</dbReference>
<proteinExistence type="inferred from homology"/>
<name>A0A558R562_9SPHN</name>
<dbReference type="Gene3D" id="1.10.630.10">
    <property type="entry name" value="Cytochrome P450"/>
    <property type="match status" value="1"/>
</dbReference>
<evidence type="ECO:0000313" key="3">
    <source>
        <dbReference type="Proteomes" id="UP000318681"/>
    </source>
</evidence>
<dbReference type="GO" id="GO:0004497">
    <property type="term" value="F:monooxygenase activity"/>
    <property type="evidence" value="ECO:0007669"/>
    <property type="project" value="InterPro"/>
</dbReference>
<reference evidence="2 3" key="1">
    <citation type="submission" date="2019-07" db="EMBL/GenBank/DDBJ databases">
        <title>Sphingomonas solaris sp. nov., isolated from a solar panel from Boston, Massachusetts.</title>
        <authorList>
            <person name="Tanner K."/>
            <person name="Pascual J."/>
            <person name="Mancuso C."/>
            <person name="Pereto J."/>
            <person name="Khalil A."/>
            <person name="Vilanova C."/>
        </authorList>
    </citation>
    <scope>NUCLEOTIDE SEQUENCE [LARGE SCALE GENOMIC DNA]</scope>
    <source>
        <strain evidence="2 3">R4DWN</strain>
    </source>
</reference>
<comment type="similarity">
    <text evidence="1">Belongs to the cytochrome P450 family.</text>
</comment>
<evidence type="ECO:0000256" key="1">
    <source>
        <dbReference type="ARBA" id="ARBA00010617"/>
    </source>
</evidence>
<dbReference type="EMBL" id="VNIM01000032">
    <property type="protein sequence ID" value="TVV74516.1"/>
    <property type="molecule type" value="Genomic_DNA"/>
</dbReference>
<protein>
    <submittedName>
        <fullName evidence="2">Cytochrome P450</fullName>
    </submittedName>
</protein>
<dbReference type="GO" id="GO:0020037">
    <property type="term" value="F:heme binding"/>
    <property type="evidence" value="ECO:0007669"/>
    <property type="project" value="InterPro"/>
</dbReference>
<dbReference type="GO" id="GO:0016705">
    <property type="term" value="F:oxidoreductase activity, acting on paired donors, with incorporation or reduction of molecular oxygen"/>
    <property type="evidence" value="ECO:0007669"/>
    <property type="project" value="InterPro"/>
</dbReference>
<dbReference type="Pfam" id="PF00067">
    <property type="entry name" value="p450"/>
    <property type="match status" value="1"/>
</dbReference>
<dbReference type="GO" id="GO:0005506">
    <property type="term" value="F:iron ion binding"/>
    <property type="evidence" value="ECO:0007669"/>
    <property type="project" value="InterPro"/>
</dbReference>
<dbReference type="PANTHER" id="PTHR46696:SF1">
    <property type="entry name" value="CYTOCHROME P450 YJIB-RELATED"/>
    <property type="match status" value="1"/>
</dbReference>
<dbReference type="RefSeq" id="WP_145150645.1">
    <property type="nucleotide sequence ID" value="NZ_VNIM01000032.1"/>
</dbReference>
<comment type="caution">
    <text evidence="2">The sequence shown here is derived from an EMBL/GenBank/DDBJ whole genome shotgun (WGS) entry which is preliminary data.</text>
</comment>
<dbReference type="PANTHER" id="PTHR46696">
    <property type="entry name" value="P450, PUTATIVE (EUROFUNG)-RELATED"/>
    <property type="match status" value="1"/>
</dbReference>
<dbReference type="OrthoDB" id="5522954at2"/>
<dbReference type="InterPro" id="IPR036396">
    <property type="entry name" value="Cyt_P450_sf"/>
</dbReference>
<dbReference type="AlphaFoldDB" id="A0A558R562"/>
<dbReference type="InterPro" id="IPR001128">
    <property type="entry name" value="Cyt_P450"/>
</dbReference>
<gene>
    <name evidence="2" type="ORF">FOY91_09635</name>
</gene>
<keyword evidence="3" id="KW-1185">Reference proteome</keyword>